<reference evidence="2 3" key="1">
    <citation type="submission" date="2024-11" db="EMBL/GenBank/DDBJ databases">
        <title>Adaptive evolution of stress response genes in parasites aligns with host niche diversity.</title>
        <authorList>
            <person name="Hahn C."/>
            <person name="Resl P."/>
        </authorList>
    </citation>
    <scope>NUCLEOTIDE SEQUENCE [LARGE SCALE GENOMIC DNA]</scope>
    <source>
        <strain evidence="2">EGGRZ-B1_66</strain>
        <tissue evidence="2">Body</tissue>
    </source>
</reference>
<protein>
    <submittedName>
        <fullName evidence="2">Uncharacterized protein</fullName>
    </submittedName>
</protein>
<feature type="coiled-coil region" evidence="1">
    <location>
        <begin position="251"/>
        <end position="298"/>
    </location>
</feature>
<keyword evidence="1" id="KW-0175">Coiled coil</keyword>
<evidence type="ECO:0000256" key="1">
    <source>
        <dbReference type="SAM" id="Coils"/>
    </source>
</evidence>
<name>A0ABD2Q3I2_9PLAT</name>
<dbReference type="Proteomes" id="UP001626550">
    <property type="component" value="Unassembled WGS sequence"/>
</dbReference>
<proteinExistence type="predicted"/>
<gene>
    <name evidence="2" type="ORF">Ciccas_007341</name>
</gene>
<comment type="caution">
    <text evidence="2">The sequence shown here is derived from an EMBL/GenBank/DDBJ whole genome shotgun (WGS) entry which is preliminary data.</text>
</comment>
<keyword evidence="3" id="KW-1185">Reference proteome</keyword>
<dbReference type="EMBL" id="JBJKFK010001114">
    <property type="protein sequence ID" value="KAL3314050.1"/>
    <property type="molecule type" value="Genomic_DNA"/>
</dbReference>
<organism evidence="2 3">
    <name type="scientific">Cichlidogyrus casuarinus</name>
    <dbReference type="NCBI Taxonomy" id="1844966"/>
    <lineage>
        <taxon>Eukaryota</taxon>
        <taxon>Metazoa</taxon>
        <taxon>Spiralia</taxon>
        <taxon>Lophotrochozoa</taxon>
        <taxon>Platyhelminthes</taxon>
        <taxon>Monogenea</taxon>
        <taxon>Monopisthocotylea</taxon>
        <taxon>Dactylogyridea</taxon>
        <taxon>Ancyrocephalidae</taxon>
        <taxon>Cichlidogyrus</taxon>
    </lineage>
</organism>
<evidence type="ECO:0000313" key="3">
    <source>
        <dbReference type="Proteomes" id="UP001626550"/>
    </source>
</evidence>
<dbReference type="AlphaFoldDB" id="A0ABD2Q3I2"/>
<sequence length="676" mass="76339">MKLFQLTQLLTCLESPDDQRPFLDLVDFTTNFCANALELRRLCAELVMASQVEHRNKLQSLLKQLPALVGKTEDNLQSALYQVYERDFPIAFERLKQSIIHLKSWLLNMNNSVQEQLALASSSSEPDGGMSKSLAGFERALTELELSILEEDNSYGRRFKTITFSILEDQTYISCRARLNDYLGQLTQHLHAIPSRLKTPTDVVHEAKALTSLTSELLPLSKHCAYLLAAANPASKPGRAGNMSREETFKLQEFKRRLDKLSQDAFRVEENNPPMDKISSHMRELEEIRINLEDLAERMVCTGSFENHLMENHLREMNSSVDILKSYLEDKMVAVESQGALLTHLGEARKSCTYLTDALLKAAKGVPCKVDLITAAELQPPVLESWLHISRNTRKMLAQLSSPPSNNQEIENTADRILQGSASLNKHICNHLPGQTMVQESQLKLHEMLQRLNERADQVVDSTASREETTRTLESWLPTITNALGQLSLKAGRVAKLWNMDHWELVAHELHQMSKPDFENVLEKSLLIGPRLRTTDQVKVTDSLRRILTSLTELNHNIKDGFTLPESKSKVDATSRQLQAECEQYLNLLEEIGCSQGGIATHISTIRHAMKKLHVLSGTGDYLTKVCISTRYEHENKSNRFEPNFSFSVELECILPEHGSNSVIHSDSSGFEKSEA</sequence>
<evidence type="ECO:0000313" key="2">
    <source>
        <dbReference type="EMBL" id="KAL3314050.1"/>
    </source>
</evidence>
<accession>A0ABD2Q3I2</accession>